<dbReference type="AlphaFoldDB" id="A0A2P5I5E4"/>
<dbReference type="STRING" id="158607.A0A2P5I5E4"/>
<organism evidence="3 4">
    <name type="scientific">Diaporthe helianthi</name>
    <dbReference type="NCBI Taxonomy" id="158607"/>
    <lineage>
        <taxon>Eukaryota</taxon>
        <taxon>Fungi</taxon>
        <taxon>Dikarya</taxon>
        <taxon>Ascomycota</taxon>
        <taxon>Pezizomycotina</taxon>
        <taxon>Sordariomycetes</taxon>
        <taxon>Sordariomycetidae</taxon>
        <taxon>Diaporthales</taxon>
        <taxon>Diaporthaceae</taxon>
        <taxon>Diaporthe</taxon>
    </lineage>
</organism>
<sequence>MASSLRGVHEATHRVEAGNVFDSLAKEEVKDKQPYRRYAHHLARACWHGGRFMLRQSSPEAEGIFEFILELHRACNGRWESFYDYGVVEEDLDTWLEFAGTFLSALGNFFDNGDRKVIPGISKEALRKMATISPAASTKLEDILDPMTSSQPVTLGYPSDTSQSSYYLGNERVAKAEVEAIKKIMDANNIAPENTRLRKVSHNDKTTHGQTVFEILQASSESDPEPQFLATVNVEGQLPAKVYLCRGDHSKQMAKICADLDEACKYATTKKQKMALSKLVESFRTGNYEDFRTAHKIWVTDKAPQVEHCMGFLFGYRDPYGARAEWQAAAGVAQSEETSQMHQLVEMSTELIRTLPWAKADENNGKGPFEPSEVDIPDFAIIHVLASVSSTVWEATNITIDDDGKRIGVKNMVYGNRLNLNNSPGRPCHYIHPSENEAYNSAAHIVRFVGTIIHELIGHGTGKLLTETAPGRFNYDHDNPPISPVTGEAIRSWYKPGETWPGVFGKLAPTVEECRAFLMSSYLADNKSILDLFGYNQHSTPAADILVYFAYLQIGVEGLRALRSFNVEEQVWGGDHDQAQFAIFKHLLGDGNGVMWIEHDSAAENLFVHVDRSKILSHGKPSIGRMLCKIHVWHSTADIDACRLFYEPLSAVDGEYEIWRQIVVSKHEPKWKFVQPNTFLRDDGTVELREYEPNNVGIIQSFFERDL</sequence>
<evidence type="ECO:0000256" key="1">
    <source>
        <dbReference type="ARBA" id="ARBA00022723"/>
    </source>
</evidence>
<dbReference type="GO" id="GO:0008239">
    <property type="term" value="F:dipeptidyl-peptidase activity"/>
    <property type="evidence" value="ECO:0007669"/>
    <property type="project" value="TreeGrafter"/>
</dbReference>
<comment type="caution">
    <text evidence="3">The sequence shown here is derived from an EMBL/GenBank/DDBJ whole genome shotgun (WGS) entry which is preliminary data.</text>
</comment>
<protein>
    <submittedName>
        <fullName evidence="3">Dipeptidyl-peptidase 3</fullName>
    </submittedName>
</protein>
<dbReference type="PANTHER" id="PTHR23422">
    <property type="entry name" value="DIPEPTIDYL PEPTIDASE III-RELATED"/>
    <property type="match status" value="1"/>
</dbReference>
<keyword evidence="2" id="KW-0378">Hydrolase</keyword>
<keyword evidence="4" id="KW-1185">Reference proteome</keyword>
<evidence type="ECO:0000313" key="4">
    <source>
        <dbReference type="Proteomes" id="UP000094444"/>
    </source>
</evidence>
<evidence type="ECO:0000256" key="2">
    <source>
        <dbReference type="ARBA" id="ARBA00022801"/>
    </source>
</evidence>
<accession>A0A2P5I5E4</accession>
<dbReference type="Pfam" id="PF03571">
    <property type="entry name" value="Peptidase_M49"/>
    <property type="match status" value="1"/>
</dbReference>
<dbReference type="GO" id="GO:0046872">
    <property type="term" value="F:metal ion binding"/>
    <property type="evidence" value="ECO:0007669"/>
    <property type="project" value="UniProtKB-KW"/>
</dbReference>
<dbReference type="Proteomes" id="UP000094444">
    <property type="component" value="Unassembled WGS sequence"/>
</dbReference>
<keyword evidence="1" id="KW-0479">Metal-binding</keyword>
<dbReference type="GO" id="GO:0005737">
    <property type="term" value="C:cytoplasm"/>
    <property type="evidence" value="ECO:0007669"/>
    <property type="project" value="TreeGrafter"/>
</dbReference>
<name>A0A2P5I5E4_DIAHE</name>
<dbReference type="PANTHER" id="PTHR23422:SF11">
    <property type="entry name" value="DIPEPTIDYL PEPTIDASE 3"/>
    <property type="match status" value="1"/>
</dbReference>
<dbReference type="Gene3D" id="3.30.540.30">
    <property type="match status" value="3"/>
</dbReference>
<dbReference type="InParanoid" id="A0A2P5I5E4"/>
<proteinExistence type="predicted"/>
<evidence type="ECO:0000313" key="3">
    <source>
        <dbReference type="EMBL" id="POS77739.1"/>
    </source>
</evidence>
<gene>
    <name evidence="3" type="ORF">DHEL01_v203877</name>
</gene>
<dbReference type="OrthoDB" id="4694525at2759"/>
<reference evidence="3" key="1">
    <citation type="submission" date="2017-09" db="EMBL/GenBank/DDBJ databases">
        <title>Polyketide synthases of a Diaporthe helianthi virulent isolate.</title>
        <authorList>
            <person name="Baroncelli R."/>
        </authorList>
    </citation>
    <scope>NUCLEOTIDE SEQUENCE [LARGE SCALE GENOMIC DNA]</scope>
    <source>
        <strain evidence="3">7/96</strain>
    </source>
</reference>
<dbReference type="EMBL" id="MAVT02000245">
    <property type="protein sequence ID" value="POS77739.1"/>
    <property type="molecule type" value="Genomic_DNA"/>
</dbReference>
<dbReference type="InterPro" id="IPR039461">
    <property type="entry name" value="Peptidase_M49"/>
</dbReference>